<gene>
    <name evidence="2" type="ORF">Metus_0276</name>
</gene>
<feature type="domain" description="RNase H type-1" evidence="1">
    <location>
        <begin position="1"/>
        <end position="137"/>
    </location>
</feature>
<proteinExistence type="predicted"/>
<dbReference type="GO" id="GO:0003676">
    <property type="term" value="F:nucleic acid binding"/>
    <property type="evidence" value="ECO:0007669"/>
    <property type="project" value="InterPro"/>
</dbReference>
<dbReference type="NCBIfam" id="NF041175">
    <property type="entry name" value="RNAseHI_Thmprot"/>
    <property type="match status" value="1"/>
</dbReference>
<dbReference type="EMBL" id="RXGA01000001">
    <property type="protein sequence ID" value="RWX74251.1"/>
    <property type="molecule type" value="Genomic_DNA"/>
</dbReference>
<dbReference type="Gene3D" id="3.30.420.10">
    <property type="entry name" value="Ribonuclease H-like superfamily/Ribonuclease H"/>
    <property type="match status" value="1"/>
</dbReference>
<dbReference type="InterPro" id="IPR053576">
    <property type="entry name" value="RNase_HI-like"/>
</dbReference>
<dbReference type="PANTHER" id="PTHR46387">
    <property type="entry name" value="POLYNUCLEOTIDYL TRANSFERASE, RIBONUCLEASE H-LIKE SUPERFAMILY PROTEIN"/>
    <property type="match status" value="1"/>
</dbReference>
<dbReference type="GO" id="GO:0004523">
    <property type="term" value="F:RNA-DNA hybrid ribonuclease activity"/>
    <property type="evidence" value="ECO:0007669"/>
    <property type="project" value="InterPro"/>
</dbReference>
<reference evidence="2 3" key="1">
    <citation type="submission" date="2018-12" db="EMBL/GenBank/DDBJ databases">
        <title>The complete genome of the methanogenic archaea of the candidate phylum Verstraetearchaeota, obtained from the metagenome of underground thermal water.</title>
        <authorList>
            <person name="Kadnikov V.V."/>
            <person name="Mardanov A.V."/>
            <person name="Beletsky A.V."/>
            <person name="Karnachuk O.V."/>
            <person name="Ravin N.V."/>
        </authorList>
    </citation>
    <scope>NUCLEOTIDE SEQUENCE [LARGE SCALE GENOMIC DNA]</scope>
    <source>
        <strain evidence="2">Ch88</strain>
    </source>
</reference>
<dbReference type="CDD" id="cd09279">
    <property type="entry name" value="RNase_HI_like"/>
    <property type="match status" value="1"/>
</dbReference>
<dbReference type="InterPro" id="IPR002156">
    <property type="entry name" value="RNaseH_domain"/>
</dbReference>
<dbReference type="SUPFAM" id="SSF53098">
    <property type="entry name" value="Ribonuclease H-like"/>
    <property type="match status" value="1"/>
</dbReference>
<comment type="caution">
    <text evidence="2">The sequence shown here is derived from an EMBL/GenBank/DDBJ whole genome shotgun (WGS) entry which is preliminary data.</text>
</comment>
<accession>A0A3S4UI26</accession>
<organism evidence="2 3">
    <name type="scientific">Methanosuratincola subterraneus</name>
    <dbReference type="NCBI Taxonomy" id="2593994"/>
    <lineage>
        <taxon>Archaea</taxon>
        <taxon>Thermoproteota</taxon>
        <taxon>Methanosuratincolia</taxon>
        <taxon>Candidatus Methanomethylicales</taxon>
        <taxon>Candidatus Methanomethylicaceae</taxon>
        <taxon>Candidatus Methanosuratincola (ex Vanwonterghem et al. 2016)</taxon>
    </lineage>
</organism>
<protein>
    <recommendedName>
        <fullName evidence="1">RNase H type-1 domain-containing protein</fullName>
    </recommendedName>
</protein>
<dbReference type="InterPro" id="IPR012337">
    <property type="entry name" value="RNaseH-like_sf"/>
</dbReference>
<evidence type="ECO:0000259" key="1">
    <source>
        <dbReference type="PROSITE" id="PS50879"/>
    </source>
</evidence>
<dbReference type="PROSITE" id="PS50879">
    <property type="entry name" value="RNASE_H_1"/>
    <property type="match status" value="1"/>
</dbReference>
<dbReference type="AlphaFoldDB" id="A0A3S4UI26"/>
<dbReference type="Proteomes" id="UP000288215">
    <property type="component" value="Unassembled WGS sequence"/>
</dbReference>
<sequence>MITLYFDGLCMPKNPGGVATFGYVIYSDGKKLNEGCGFVGAGMLGDDVSNNVAEYHALIRGLEHLLSIGYGGEVEIRGDSQLVINQLSGKYAVRARRLVALHRRAEDLLKRFSKATLKWVPREENEEADRLSRVAFEEFLRGHYAEYKRYYGSS</sequence>
<dbReference type="InterPro" id="IPR036397">
    <property type="entry name" value="RNaseH_sf"/>
</dbReference>
<name>A0A3S4UI26_METS7</name>
<dbReference type="Pfam" id="PF13456">
    <property type="entry name" value="RVT_3"/>
    <property type="match status" value="1"/>
</dbReference>
<evidence type="ECO:0000313" key="2">
    <source>
        <dbReference type="EMBL" id="RWX74251.1"/>
    </source>
</evidence>
<dbReference type="PANTHER" id="PTHR46387:SF2">
    <property type="entry name" value="RIBONUCLEASE HI"/>
    <property type="match status" value="1"/>
</dbReference>
<evidence type="ECO:0000313" key="3">
    <source>
        <dbReference type="Proteomes" id="UP000288215"/>
    </source>
</evidence>